<dbReference type="Proteomes" id="UP000887575">
    <property type="component" value="Unassembled WGS sequence"/>
</dbReference>
<dbReference type="WBParaSite" id="MBELARI_LOCUS814">
    <property type="protein sequence ID" value="MBELARI_LOCUS814"/>
    <property type="gene ID" value="MBELARI_LOCUS814"/>
</dbReference>
<name>A0AAF3FLX5_9BILA</name>
<protein>
    <submittedName>
        <fullName evidence="2">Uncharacterized protein</fullName>
    </submittedName>
</protein>
<organism evidence="1 2">
    <name type="scientific">Mesorhabditis belari</name>
    <dbReference type="NCBI Taxonomy" id="2138241"/>
    <lineage>
        <taxon>Eukaryota</taxon>
        <taxon>Metazoa</taxon>
        <taxon>Ecdysozoa</taxon>
        <taxon>Nematoda</taxon>
        <taxon>Chromadorea</taxon>
        <taxon>Rhabditida</taxon>
        <taxon>Rhabditina</taxon>
        <taxon>Rhabditomorpha</taxon>
        <taxon>Rhabditoidea</taxon>
        <taxon>Rhabditidae</taxon>
        <taxon>Mesorhabditinae</taxon>
        <taxon>Mesorhabditis</taxon>
    </lineage>
</organism>
<dbReference type="AlphaFoldDB" id="A0AAF3FLX5"/>
<evidence type="ECO:0000313" key="1">
    <source>
        <dbReference type="Proteomes" id="UP000887575"/>
    </source>
</evidence>
<reference evidence="2" key="1">
    <citation type="submission" date="2024-02" db="UniProtKB">
        <authorList>
            <consortium name="WormBaseParasite"/>
        </authorList>
    </citation>
    <scope>IDENTIFICATION</scope>
</reference>
<evidence type="ECO:0000313" key="2">
    <source>
        <dbReference type="WBParaSite" id="MBELARI_LOCUS814"/>
    </source>
</evidence>
<proteinExistence type="predicted"/>
<accession>A0AAF3FLX5</accession>
<sequence>MPFNFSVLPHLLKASILDWLHDNEAFILLQKFYKKPLFVTVRRFIWTQAWLILKSREKLALNMLGFKSRTLII</sequence>
<keyword evidence="1" id="KW-1185">Reference proteome</keyword>